<gene>
    <name evidence="2" type="ORF">HJG60_010358</name>
</gene>
<dbReference type="AlphaFoldDB" id="A0A834AWY4"/>
<proteinExistence type="predicted"/>
<accession>A0A834AWY4</accession>
<evidence type="ECO:0000313" key="2">
    <source>
        <dbReference type="EMBL" id="KAF6120030.1"/>
    </source>
</evidence>
<dbReference type="Proteomes" id="UP000664940">
    <property type="component" value="Unassembled WGS sequence"/>
</dbReference>
<evidence type="ECO:0000313" key="3">
    <source>
        <dbReference type="Proteomes" id="UP000664940"/>
    </source>
</evidence>
<protein>
    <submittedName>
        <fullName evidence="2">Uncharacterized protein</fullName>
    </submittedName>
</protein>
<sequence length="147" mass="15441">MEKVSHPCFVLVLTQRRCLLKLGPGNKEGPRTEAATGESPGGAAWVPLKVSEKGASGAGSRGSLDELPPLVAAVDVSLRGVGGPLELRRRTPAGEEDVEDGEGRGAGVALQEEACSLYIHSKSRCGAGERTQMCLSPVRWWEPPPGD</sequence>
<dbReference type="EMBL" id="JABVXQ010000003">
    <property type="protein sequence ID" value="KAF6120030.1"/>
    <property type="molecule type" value="Genomic_DNA"/>
</dbReference>
<feature type="region of interest" description="Disordered" evidence="1">
    <location>
        <begin position="22"/>
        <end position="44"/>
    </location>
</feature>
<name>A0A834AWY4_9CHIR</name>
<feature type="region of interest" description="Disordered" evidence="1">
    <location>
        <begin position="83"/>
        <end position="105"/>
    </location>
</feature>
<reference evidence="2 3" key="1">
    <citation type="journal article" date="2020" name="Nature">
        <title>Six reference-quality genomes reveal evolution of bat adaptations.</title>
        <authorList>
            <person name="Jebb D."/>
            <person name="Huang Z."/>
            <person name="Pippel M."/>
            <person name="Hughes G.M."/>
            <person name="Lavrichenko K."/>
            <person name="Devanna P."/>
            <person name="Winkler S."/>
            <person name="Jermiin L.S."/>
            <person name="Skirmuntt E.C."/>
            <person name="Katzourakis A."/>
            <person name="Burkitt-Gray L."/>
            <person name="Ray D.A."/>
            <person name="Sullivan K.A.M."/>
            <person name="Roscito J.G."/>
            <person name="Kirilenko B.M."/>
            <person name="Davalos L.M."/>
            <person name="Corthals A.P."/>
            <person name="Power M.L."/>
            <person name="Jones G."/>
            <person name="Ransome R.D."/>
            <person name="Dechmann D.K.N."/>
            <person name="Locatelli A.G."/>
            <person name="Puechmaille S.J."/>
            <person name="Fedrigo O."/>
            <person name="Jarvis E.D."/>
            <person name="Hiller M."/>
            <person name="Vernes S.C."/>
            <person name="Myers E.W."/>
            <person name="Teeling E.C."/>
        </authorList>
    </citation>
    <scope>NUCLEOTIDE SEQUENCE [LARGE SCALE GENOMIC DNA]</scope>
    <source>
        <strain evidence="2">Bat1K_MPI-CBG_1</strain>
    </source>
</reference>
<organism evidence="2 3">
    <name type="scientific">Phyllostomus discolor</name>
    <name type="common">pale spear-nosed bat</name>
    <dbReference type="NCBI Taxonomy" id="89673"/>
    <lineage>
        <taxon>Eukaryota</taxon>
        <taxon>Metazoa</taxon>
        <taxon>Chordata</taxon>
        <taxon>Craniata</taxon>
        <taxon>Vertebrata</taxon>
        <taxon>Euteleostomi</taxon>
        <taxon>Mammalia</taxon>
        <taxon>Eutheria</taxon>
        <taxon>Laurasiatheria</taxon>
        <taxon>Chiroptera</taxon>
        <taxon>Yangochiroptera</taxon>
        <taxon>Phyllostomidae</taxon>
        <taxon>Phyllostominae</taxon>
        <taxon>Phyllostomus</taxon>
    </lineage>
</organism>
<comment type="caution">
    <text evidence="2">The sequence shown here is derived from an EMBL/GenBank/DDBJ whole genome shotgun (WGS) entry which is preliminary data.</text>
</comment>
<evidence type="ECO:0000256" key="1">
    <source>
        <dbReference type="SAM" id="MobiDB-lite"/>
    </source>
</evidence>